<name>A0AAJ1F6X3_9HYPH</name>
<gene>
    <name evidence="1" type="ORF">NBH20_00345</name>
    <name evidence="2" type="ORF">NBH21_06255</name>
</gene>
<dbReference type="EMBL" id="JAMXLX010000001">
    <property type="protein sequence ID" value="MCO5956363.1"/>
    <property type="molecule type" value="Genomic_DNA"/>
</dbReference>
<reference evidence="2 3" key="1">
    <citation type="submission" date="2022-06" db="EMBL/GenBank/DDBJ databases">
        <authorList>
            <person name="Sun Q."/>
        </authorList>
    </citation>
    <scope>NUCLEOTIDE SEQUENCE</scope>
    <source>
        <strain evidence="2">S101</strain>
        <strain evidence="1 3">S153</strain>
    </source>
</reference>
<evidence type="ECO:0000313" key="1">
    <source>
        <dbReference type="EMBL" id="MCM2399593.1"/>
    </source>
</evidence>
<proteinExistence type="predicted"/>
<dbReference type="AlphaFoldDB" id="A0AAJ1F6X3"/>
<organism evidence="2 4">
    <name type="scientific">Ciceribacter sichuanensis</name>
    <dbReference type="NCBI Taxonomy" id="2949647"/>
    <lineage>
        <taxon>Bacteria</taxon>
        <taxon>Pseudomonadati</taxon>
        <taxon>Pseudomonadota</taxon>
        <taxon>Alphaproteobacteria</taxon>
        <taxon>Hyphomicrobiales</taxon>
        <taxon>Rhizobiaceae</taxon>
        <taxon>Ciceribacter</taxon>
    </lineage>
</organism>
<evidence type="ECO:0000313" key="4">
    <source>
        <dbReference type="Proteomes" id="UP001155380"/>
    </source>
</evidence>
<dbReference type="EMBL" id="JAMQAY010000001">
    <property type="protein sequence ID" value="MCM2399593.1"/>
    <property type="molecule type" value="Genomic_DNA"/>
</dbReference>
<comment type="caution">
    <text evidence="2">The sequence shown here is derived from an EMBL/GenBank/DDBJ whole genome shotgun (WGS) entry which is preliminary data.</text>
</comment>
<sequence length="91" mass="9770">MAATSGTQINQLTIFCSFGTAYLIITSFSADATATKIPKENNRIPRKWAGILPGIAQDLAQERRKSGVFPKIAIQTGTLRASDWASGSDLL</sequence>
<keyword evidence="3" id="KW-1185">Reference proteome</keyword>
<dbReference type="Proteomes" id="UP001155380">
    <property type="component" value="Unassembled WGS sequence"/>
</dbReference>
<dbReference type="Proteomes" id="UP001155079">
    <property type="component" value="Unassembled WGS sequence"/>
</dbReference>
<dbReference type="RefSeq" id="WP_250914713.1">
    <property type="nucleotide sequence ID" value="NZ_JAMXLX010000001.1"/>
</dbReference>
<evidence type="ECO:0000313" key="3">
    <source>
        <dbReference type="Proteomes" id="UP001155079"/>
    </source>
</evidence>
<accession>A0AAJ1F6X3</accession>
<protein>
    <submittedName>
        <fullName evidence="2">Uncharacterized protein</fullName>
    </submittedName>
</protein>
<evidence type="ECO:0000313" key="2">
    <source>
        <dbReference type="EMBL" id="MCO5956363.1"/>
    </source>
</evidence>